<dbReference type="AlphaFoldDB" id="A0A8K0KZ01"/>
<keyword evidence="3" id="KW-1185">Reference proteome</keyword>
<dbReference type="GO" id="GO:0007155">
    <property type="term" value="P:cell adhesion"/>
    <property type="evidence" value="ECO:0007669"/>
    <property type="project" value="InterPro"/>
</dbReference>
<dbReference type="OrthoDB" id="3231004at2759"/>
<sequence>MLADDNTKIIKYPSQIVTYSSKYVTKLSDVSNDLNVSGSLSIRYGEISGGGSGSYVNTEAFQNSDMNFLIVVHVINQTINIKDQLQFWPVGEKSADKYTRKSLTDTYGDCFISGFQEGGIFTAMVSIRALKKSDATQIQADAHLALQVGVGSVDATGKFASAKKNLNENSEVTITVNWSGGGQLKEGDAKWDIDALQSVAAKFPDLVAACPQRTHAILTKYTALRGFVQWRGGADVSPLGYEVANLYTSELLDVYMGYKLIWKDIHNLIDDYNAGKLQLVQAKAPAKPISTPASPPATKGGAKIAGKELHTFDPNLYGLDEALQTCRALMLRIVSENDEITRNPDFAVDEDRPVAYLRPGLFRQLLPHQPTPDGLLSWLFTGLIGFGETGSGTVRGWTGTGWPAQVVQPQVIPLFKKLDYYREAAAGTSISGDLEISNVSTGSAQYNFTGGRRAPNDCRWLAVPKNDQGIFVGTVSFPKRTIPTPSNPPTAPKLVRQVQKVTFPYPYDRDPPLVVAFLQQWEVVSPVPVCVSASVENITTTSFDLVTSALDTSARVSASWFSCPADLKGIKCGISPDPWIASEATLAAAKPQSTFSDRVQFKDRTEFKKAPTVIAAPRSFALTEGTQNLRLDVDAVTITRYGFDWKANPWGDTQMVGAAVSWIAWDRDYS</sequence>
<evidence type="ECO:0000313" key="2">
    <source>
        <dbReference type="EMBL" id="KAG8626756.1"/>
    </source>
</evidence>
<accession>A0A8K0KZ01</accession>
<gene>
    <name evidence="2" type="ORF">KVT40_005701</name>
</gene>
<dbReference type="SUPFAM" id="SSF141086">
    <property type="entry name" value="Agglutinin HPA-like"/>
    <property type="match status" value="2"/>
</dbReference>
<evidence type="ECO:0000313" key="3">
    <source>
        <dbReference type="Proteomes" id="UP000809789"/>
    </source>
</evidence>
<name>A0A8K0KZ01_9PEZI</name>
<organism evidence="2 3">
    <name type="scientific">Elsinoe batatas</name>
    <dbReference type="NCBI Taxonomy" id="2601811"/>
    <lineage>
        <taxon>Eukaryota</taxon>
        <taxon>Fungi</taxon>
        <taxon>Dikarya</taxon>
        <taxon>Ascomycota</taxon>
        <taxon>Pezizomycotina</taxon>
        <taxon>Dothideomycetes</taxon>
        <taxon>Dothideomycetidae</taxon>
        <taxon>Myriangiales</taxon>
        <taxon>Elsinoaceae</taxon>
        <taxon>Elsinoe</taxon>
    </lineage>
</organism>
<feature type="domain" description="H-type lectin" evidence="1">
    <location>
        <begin position="598"/>
        <end position="665"/>
    </location>
</feature>
<dbReference type="EMBL" id="JAESVG020000006">
    <property type="protein sequence ID" value="KAG8626756.1"/>
    <property type="molecule type" value="Genomic_DNA"/>
</dbReference>
<dbReference type="InterPro" id="IPR037221">
    <property type="entry name" value="H-type_lectin_dom_sf"/>
</dbReference>
<protein>
    <recommendedName>
        <fullName evidence="1">H-type lectin domain-containing protein</fullName>
    </recommendedName>
</protein>
<evidence type="ECO:0000259" key="1">
    <source>
        <dbReference type="Pfam" id="PF09458"/>
    </source>
</evidence>
<dbReference type="InterPro" id="IPR019019">
    <property type="entry name" value="H-type_lectin_domain"/>
</dbReference>
<comment type="caution">
    <text evidence="2">The sequence shown here is derived from an EMBL/GenBank/DDBJ whole genome shotgun (WGS) entry which is preliminary data.</text>
</comment>
<dbReference type="Pfam" id="PF09458">
    <property type="entry name" value="H_lectin"/>
    <property type="match status" value="2"/>
</dbReference>
<proteinExistence type="predicted"/>
<dbReference type="GO" id="GO:0030246">
    <property type="term" value="F:carbohydrate binding"/>
    <property type="evidence" value="ECO:0007669"/>
    <property type="project" value="InterPro"/>
</dbReference>
<dbReference type="Proteomes" id="UP000809789">
    <property type="component" value="Unassembled WGS sequence"/>
</dbReference>
<feature type="domain" description="H-type lectin" evidence="1">
    <location>
        <begin position="499"/>
        <end position="561"/>
    </location>
</feature>
<reference evidence="2" key="1">
    <citation type="submission" date="2021-07" db="EMBL/GenBank/DDBJ databases">
        <title>Elsinoe batatas strain:CRI-CJ2 Genome sequencing and assembly.</title>
        <authorList>
            <person name="Huang L."/>
        </authorList>
    </citation>
    <scope>NUCLEOTIDE SEQUENCE</scope>
    <source>
        <strain evidence="2">CRI-CJ2</strain>
    </source>
</reference>
<dbReference type="Gene3D" id="2.60.40.2080">
    <property type="match status" value="2"/>
</dbReference>